<dbReference type="EC" id="2.3.3.16" evidence="3"/>
<dbReference type="Gene3D" id="1.10.580.10">
    <property type="entry name" value="Citrate Synthase, domain 1"/>
    <property type="match status" value="1"/>
</dbReference>
<dbReference type="InterPro" id="IPR036969">
    <property type="entry name" value="Citrate_synthase_sf"/>
</dbReference>
<dbReference type="PRINTS" id="PR00143">
    <property type="entry name" value="CITRTSNTHASE"/>
</dbReference>
<evidence type="ECO:0000313" key="7">
    <source>
        <dbReference type="Proteomes" id="UP001501410"/>
    </source>
</evidence>
<protein>
    <recommendedName>
        <fullName evidence="3">citrate synthase (unknown stereospecificity)</fullName>
        <ecNumber evidence="3">2.3.3.16</ecNumber>
    </recommendedName>
</protein>
<evidence type="ECO:0000256" key="3">
    <source>
        <dbReference type="ARBA" id="ARBA00012972"/>
    </source>
</evidence>
<comment type="caution">
    <text evidence="6">The sequence shown here is derived from an EMBL/GenBank/DDBJ whole genome shotgun (WGS) entry which is preliminary data.</text>
</comment>
<name>A0ABP8MSH7_9BACT</name>
<dbReference type="Pfam" id="PF00285">
    <property type="entry name" value="Citrate_synt"/>
    <property type="match status" value="1"/>
</dbReference>
<dbReference type="InterPro" id="IPR016143">
    <property type="entry name" value="Citrate_synth-like_sm_a-sub"/>
</dbReference>
<dbReference type="InterPro" id="IPR016142">
    <property type="entry name" value="Citrate_synth-like_lrg_a-sub"/>
</dbReference>
<dbReference type="RefSeq" id="WP_344825905.1">
    <property type="nucleotide sequence ID" value="NZ_BAABEZ010000022.1"/>
</dbReference>
<dbReference type="NCBIfam" id="NF007128">
    <property type="entry name" value="PRK09569.1"/>
    <property type="match status" value="1"/>
</dbReference>
<evidence type="ECO:0000313" key="6">
    <source>
        <dbReference type="EMBL" id="GAA4455344.1"/>
    </source>
</evidence>
<evidence type="ECO:0000256" key="5">
    <source>
        <dbReference type="RuleBase" id="RU003406"/>
    </source>
</evidence>
<dbReference type="InterPro" id="IPR002020">
    <property type="entry name" value="Citrate_synthase"/>
</dbReference>
<dbReference type="SUPFAM" id="SSF48256">
    <property type="entry name" value="Citrate synthase"/>
    <property type="match status" value="1"/>
</dbReference>
<dbReference type="EMBL" id="BAABEZ010000022">
    <property type="protein sequence ID" value="GAA4455344.1"/>
    <property type="molecule type" value="Genomic_DNA"/>
</dbReference>
<dbReference type="InterPro" id="IPR010109">
    <property type="entry name" value="Citrate_synthase_euk"/>
</dbReference>
<organism evidence="6 7">
    <name type="scientific">Rurimicrobium arvi</name>
    <dbReference type="NCBI Taxonomy" id="2049916"/>
    <lineage>
        <taxon>Bacteria</taxon>
        <taxon>Pseudomonadati</taxon>
        <taxon>Bacteroidota</taxon>
        <taxon>Chitinophagia</taxon>
        <taxon>Chitinophagales</taxon>
        <taxon>Chitinophagaceae</taxon>
        <taxon>Rurimicrobium</taxon>
    </lineage>
</organism>
<dbReference type="Proteomes" id="UP001501410">
    <property type="component" value="Unassembled WGS sequence"/>
</dbReference>
<keyword evidence="4 5" id="KW-0808">Transferase</keyword>
<evidence type="ECO:0000256" key="4">
    <source>
        <dbReference type="ARBA" id="ARBA00022679"/>
    </source>
</evidence>
<evidence type="ECO:0000256" key="2">
    <source>
        <dbReference type="ARBA" id="ARBA00010566"/>
    </source>
</evidence>
<dbReference type="PANTHER" id="PTHR11739:SF8">
    <property type="entry name" value="CITRATE SYNTHASE, MITOCHONDRIAL"/>
    <property type="match status" value="1"/>
</dbReference>
<proteinExistence type="inferred from homology"/>
<sequence length="438" mass="48917">MGYIKDHFKEVADKQSAAIKKLIAEHGEISLGQVTIAQAYQGMRGIPGLITETSLLDANEGIRFRGYSIPELREKLPKASDGKEPCPEGLFYLMLVGEIPTDEDAGHISAVWARRSHVPNHVFQVIEAFPVSTHPMTQFCAAVLALQTESKFAKAYEAGISKKEYWDYVYEDSMTLIARLPRIAAYIYRRKYKNGEHIQPDGMLDWSANFAHMLGYDDDSFKELMRLYLTIHADHEGGNVSAHATHLVGSALSDPYLCFTAGMTGLAGPLHGLANQEVIRWIEELQKDLGTLTPSKEQIADYIRKTLSEGKVVPGYGHAVLRKTDPRFTAQMEFAKVHCADNPTVQTVWNVYEVAPEILESTGKIKNPWPNVDAHSGALLKHYGLVEEDFYTVLFGVSRALGVLASLCWDRALGFPIERPKSMTTEWINNYIAKQAVK</sequence>
<dbReference type="PROSITE" id="PS00480">
    <property type="entry name" value="CITRATE_SYNTHASE"/>
    <property type="match status" value="1"/>
</dbReference>
<gene>
    <name evidence="6" type="ORF">GCM10023092_18800</name>
</gene>
<dbReference type="InterPro" id="IPR019810">
    <property type="entry name" value="Citrate_synthase_AS"/>
</dbReference>
<dbReference type="PANTHER" id="PTHR11739">
    <property type="entry name" value="CITRATE SYNTHASE"/>
    <property type="match status" value="1"/>
</dbReference>
<evidence type="ECO:0000256" key="1">
    <source>
        <dbReference type="ARBA" id="ARBA00004751"/>
    </source>
</evidence>
<keyword evidence="7" id="KW-1185">Reference proteome</keyword>
<reference evidence="7" key="1">
    <citation type="journal article" date="2019" name="Int. J. Syst. Evol. Microbiol.">
        <title>The Global Catalogue of Microorganisms (GCM) 10K type strain sequencing project: providing services to taxonomists for standard genome sequencing and annotation.</title>
        <authorList>
            <consortium name="The Broad Institute Genomics Platform"/>
            <consortium name="The Broad Institute Genome Sequencing Center for Infectious Disease"/>
            <person name="Wu L."/>
            <person name="Ma J."/>
        </authorList>
    </citation>
    <scope>NUCLEOTIDE SEQUENCE [LARGE SCALE GENOMIC DNA]</scope>
    <source>
        <strain evidence="7">JCM 31921</strain>
    </source>
</reference>
<dbReference type="Gene3D" id="1.10.230.10">
    <property type="entry name" value="Cytochrome P450-Terp, domain 2"/>
    <property type="match status" value="1"/>
</dbReference>
<comment type="similarity">
    <text evidence="2 5">Belongs to the citrate synthase family.</text>
</comment>
<accession>A0ABP8MSH7</accession>
<comment type="pathway">
    <text evidence="1">Carbohydrate metabolism; tricarboxylic acid cycle; isocitrate from oxaloacetate: step 1/2.</text>
</comment>
<dbReference type="NCBIfam" id="TIGR01793">
    <property type="entry name" value="cit_synth_euk"/>
    <property type="match status" value="1"/>
</dbReference>